<accession>A0A9P8LBN6</accession>
<evidence type="ECO:0008006" key="3">
    <source>
        <dbReference type="Google" id="ProtNLM"/>
    </source>
</evidence>
<dbReference type="EMBL" id="JAGHQM010000631">
    <property type="protein sequence ID" value="KAH0559308.1"/>
    <property type="molecule type" value="Genomic_DNA"/>
</dbReference>
<dbReference type="SUPFAM" id="SSF55486">
    <property type="entry name" value="Metalloproteases ('zincins'), catalytic domain"/>
    <property type="match status" value="1"/>
</dbReference>
<comment type="caution">
    <text evidence="1">The sequence shown here is derived from an EMBL/GenBank/DDBJ whole genome shotgun (WGS) entry which is preliminary data.</text>
</comment>
<keyword evidence="2" id="KW-1185">Reference proteome</keyword>
<dbReference type="Gene3D" id="2.60.40.10">
    <property type="entry name" value="Immunoglobulins"/>
    <property type="match status" value="1"/>
</dbReference>
<dbReference type="PANTHER" id="PTHR41775">
    <property type="entry name" value="SECRETED PROTEIN-RELATED"/>
    <property type="match status" value="1"/>
</dbReference>
<sequence length="945" mass="104164">MLHRQVCVKMGNKFFVGSYTKAYLNLKHISMGDLIFRIPAGPKAGVISMCRDKDYNPKNPDVMLCFGFIPGTYEFQVVDKDTDICLASHEFELLTHWRSDIQGPSSTFAGVLKRYLPPLRTYNFSPDGPQLLTAPVVKNAGIHAPTHNPWRVAIILVNFNDGQFDPAAVSGVKTRWMNEIVNDVASTASWYREVSFNSFNVTAKISGPFNLANFFDDNFTYNSARYLYAQNASVLGPAVVAAVEKAKAGDPSNGIPPDPSRGPDWTDFDALLILSPTIGAKYSWPWTSSFTTTVSGHKPIVCMPADWSPTFHGTGPPRTPHETVSHELGHTLGLSDQYFDTTGFPSLASREVGTWEIMDSDSTWPHFSGAHLLWLGFLPPTCVIPLDFQTNVNQTATIIPIESSTPPSKSLIQVKLADNQYYYIEYRNPQTVQLGDQGLPSPNHVLLTDVHLYSDLTTRPVQILLAPIDSDGDGPVLGNGQDFHEAEPLSSSATNFRAAVSGINNTKADINIQYGIDRKPDPAIRTWPASPSRPWQSPDIEVKNIRNAANAGWFNVPWAGHDNTVVATVTNGGDLLAPDVTVEIFVVDCNLGGTPGEKKLGEETHDISAHASASFTALWQAPLSGHWCIIARIKPYSVPGTSPPVFESNFSNNEAQSNYDNFISVTGSPATRETFQVEVGNPFDLPLTVCIRAGQDNPLYRTYLETSELHLKPKEVRQVQIMHEFDPETLLKTTVPLVDEATGDRDHDFFDPPECGTGMSDQCRRKYKEIVDKYTRLPNNAFFAAFFSDPHTDVQKLGVPVGPRLLGTGMQVQIVTGKKTRFQFFYQDSSATSRAPTYALVGRITVDTGSGDSREAPVHGGHAILTFAQDATMNKIYRTMSVDVDGRFRFDFAKDRELITRIARSHTQWTVVAYYVPAEEYGDCTSESLYVALPTQTGPEGGPIS</sequence>
<dbReference type="InterPro" id="IPR013783">
    <property type="entry name" value="Ig-like_fold"/>
</dbReference>
<name>A0A9P8LBN6_9PEZI</name>
<protein>
    <recommendedName>
        <fullName evidence="3">M6 family metalloprotease domain-containing protein</fullName>
    </recommendedName>
</protein>
<dbReference type="PANTHER" id="PTHR41775:SF1">
    <property type="entry name" value="PEPTIDASE M6-LIKE DOMAIN-CONTAINING PROTEIN"/>
    <property type="match status" value="1"/>
</dbReference>
<proteinExistence type="predicted"/>
<organism evidence="1 2">
    <name type="scientific">Trichoglossum hirsutum</name>
    <dbReference type="NCBI Taxonomy" id="265104"/>
    <lineage>
        <taxon>Eukaryota</taxon>
        <taxon>Fungi</taxon>
        <taxon>Dikarya</taxon>
        <taxon>Ascomycota</taxon>
        <taxon>Pezizomycotina</taxon>
        <taxon>Geoglossomycetes</taxon>
        <taxon>Geoglossales</taxon>
        <taxon>Geoglossaceae</taxon>
        <taxon>Trichoglossum</taxon>
    </lineage>
</organism>
<gene>
    <name evidence="1" type="ORF">GP486_004181</name>
</gene>
<evidence type="ECO:0000313" key="1">
    <source>
        <dbReference type="EMBL" id="KAH0559308.1"/>
    </source>
</evidence>
<reference evidence="1" key="1">
    <citation type="submission" date="2021-03" db="EMBL/GenBank/DDBJ databases">
        <title>Comparative genomics and phylogenomic investigation of the class Geoglossomycetes provide insights into ecological specialization and systematics.</title>
        <authorList>
            <person name="Melie T."/>
            <person name="Pirro S."/>
            <person name="Miller A.N."/>
            <person name="Quandt A."/>
        </authorList>
    </citation>
    <scope>NUCLEOTIDE SEQUENCE</scope>
    <source>
        <strain evidence="1">CAQ_001_2017</strain>
    </source>
</reference>
<evidence type="ECO:0000313" key="2">
    <source>
        <dbReference type="Proteomes" id="UP000750711"/>
    </source>
</evidence>
<dbReference type="AlphaFoldDB" id="A0A9P8LBN6"/>
<dbReference type="Proteomes" id="UP000750711">
    <property type="component" value="Unassembled WGS sequence"/>
</dbReference>